<organism evidence="1 2">
    <name type="scientific">Rhodovarius crocodyli</name>
    <dbReference type="NCBI Taxonomy" id="1979269"/>
    <lineage>
        <taxon>Bacteria</taxon>
        <taxon>Pseudomonadati</taxon>
        <taxon>Pseudomonadota</taxon>
        <taxon>Alphaproteobacteria</taxon>
        <taxon>Acetobacterales</taxon>
        <taxon>Roseomonadaceae</taxon>
        <taxon>Rhodovarius</taxon>
    </lineage>
</organism>
<reference evidence="1 2" key="1">
    <citation type="submission" date="2019-01" db="EMBL/GenBank/DDBJ databases">
        <authorList>
            <person name="Chen W.-M."/>
        </authorList>
    </citation>
    <scope>NUCLEOTIDE SEQUENCE [LARGE SCALE GENOMIC DNA]</scope>
    <source>
        <strain evidence="1 2">CCP-6</strain>
    </source>
</reference>
<evidence type="ECO:0000313" key="2">
    <source>
        <dbReference type="Proteomes" id="UP000282957"/>
    </source>
</evidence>
<protein>
    <submittedName>
        <fullName evidence="1">Uncharacterized protein</fullName>
    </submittedName>
</protein>
<evidence type="ECO:0000313" key="1">
    <source>
        <dbReference type="EMBL" id="RVT96224.1"/>
    </source>
</evidence>
<keyword evidence="2" id="KW-1185">Reference proteome</keyword>
<comment type="caution">
    <text evidence="1">The sequence shown here is derived from an EMBL/GenBank/DDBJ whole genome shotgun (WGS) entry which is preliminary data.</text>
</comment>
<dbReference type="RefSeq" id="WP_127788157.1">
    <property type="nucleotide sequence ID" value="NZ_SACL01000004.1"/>
</dbReference>
<proteinExistence type="predicted"/>
<sequence>MTNAALPDAPYVVVAVTYDEATLHRLKALARRRLPLGEIAKRMGRSLEDVRYIADTNRIMVVRDNRTGGPRTVLASHHSPAAHAADRRLEWLSAVAHRSRLASAPRLSEQEQADLIAQHLASKGVTHCPSVHLEGSAANEIVPSKLRGRGSLQVEL</sequence>
<accession>A0A437MEZ2</accession>
<dbReference type="AlphaFoldDB" id="A0A437MEZ2"/>
<gene>
    <name evidence="1" type="ORF">EOD42_14010</name>
</gene>
<dbReference type="Proteomes" id="UP000282957">
    <property type="component" value="Unassembled WGS sequence"/>
</dbReference>
<dbReference type="EMBL" id="SACL01000004">
    <property type="protein sequence ID" value="RVT96224.1"/>
    <property type="molecule type" value="Genomic_DNA"/>
</dbReference>
<name>A0A437MEZ2_9PROT</name>